<dbReference type="InterPro" id="IPR004839">
    <property type="entry name" value="Aminotransferase_I/II_large"/>
</dbReference>
<reference evidence="8 9" key="1">
    <citation type="submission" date="2013-10" db="EMBL/GenBank/DDBJ databases">
        <title>Salinisphaera halophila YIM 95161 Genome Sequencing.</title>
        <authorList>
            <person name="Lai Q."/>
            <person name="Li C."/>
            <person name="Shao Z."/>
        </authorList>
    </citation>
    <scope>NUCLEOTIDE SEQUENCE [LARGE SCALE GENOMIC DNA]</scope>
    <source>
        <strain evidence="8 9">YIM 95161</strain>
    </source>
</reference>
<dbReference type="InterPro" id="IPR015424">
    <property type="entry name" value="PyrdxlP-dep_Trfase"/>
</dbReference>
<dbReference type="SUPFAM" id="SSF53383">
    <property type="entry name" value="PLP-dependent transferases"/>
    <property type="match status" value="1"/>
</dbReference>
<evidence type="ECO:0000256" key="6">
    <source>
        <dbReference type="RuleBase" id="RU000481"/>
    </source>
</evidence>
<dbReference type="GO" id="GO:0030170">
    <property type="term" value="F:pyridoxal phosphate binding"/>
    <property type="evidence" value="ECO:0007669"/>
    <property type="project" value="InterPro"/>
</dbReference>
<evidence type="ECO:0000256" key="5">
    <source>
        <dbReference type="ARBA" id="ARBA00022898"/>
    </source>
</evidence>
<sequence>MVANLDNDTQVLASDPEDRYVRDRLVWNPAMHAIPISGIRRMVNRAAELDDVVHLSIGQPDFGTPRHIIDAHIHALEAGQTGYTMDAGLPELLTALKDYYNDQYRSTLSEDNFLVTTGATEGIYLLITAMAAPGREFIIADPTFLLYAPLIRMNGGQVRTVPTKASEGHQIDPERIINMIGPNTHAIVLNSPSNPTGTVYPRETIEWLCQEAAYRGVEILSDEVYDRLILDDIDYPSVLSCATDLDGVAVVSSFSKTYAMPGLRVGWIVADQNTIRTLRRYHMFTTTVASTPAQWAGVAALLGDQSCVDSMVREYSRRRDRVVDLVADTPGLTGYWPQGAFYIAPSLPHGVDAGKLAMRMLEETGVCVIPGDAFGEHSSDLLRISYSTSMEKIEEAFARMQPWMERQPELAGYS</sequence>
<gene>
    <name evidence="8" type="ORF">SAHL_15205</name>
</gene>
<evidence type="ECO:0000256" key="4">
    <source>
        <dbReference type="ARBA" id="ARBA00022679"/>
    </source>
</evidence>
<accession>A0A423PHT8</accession>
<dbReference type="EC" id="2.6.1.-" evidence="6"/>
<evidence type="ECO:0000256" key="2">
    <source>
        <dbReference type="ARBA" id="ARBA00007441"/>
    </source>
</evidence>
<dbReference type="RefSeq" id="WP_123592251.1">
    <property type="nucleotide sequence ID" value="NZ_AYKF01000121.1"/>
</dbReference>
<evidence type="ECO:0000256" key="1">
    <source>
        <dbReference type="ARBA" id="ARBA00001933"/>
    </source>
</evidence>
<evidence type="ECO:0000313" key="9">
    <source>
        <dbReference type="Proteomes" id="UP000285123"/>
    </source>
</evidence>
<organism evidence="8 9">
    <name type="scientific">Salinisphaera orenii YIM 95161</name>
    <dbReference type="NCBI Taxonomy" id="1051139"/>
    <lineage>
        <taxon>Bacteria</taxon>
        <taxon>Pseudomonadati</taxon>
        <taxon>Pseudomonadota</taxon>
        <taxon>Gammaproteobacteria</taxon>
        <taxon>Salinisphaerales</taxon>
        <taxon>Salinisphaeraceae</taxon>
        <taxon>Salinisphaera</taxon>
    </lineage>
</organism>
<evidence type="ECO:0000259" key="7">
    <source>
        <dbReference type="Pfam" id="PF00155"/>
    </source>
</evidence>
<dbReference type="Gene3D" id="3.40.640.10">
    <property type="entry name" value="Type I PLP-dependent aspartate aminotransferase-like (Major domain)"/>
    <property type="match status" value="1"/>
</dbReference>
<dbReference type="AlphaFoldDB" id="A0A423PHT8"/>
<dbReference type="GO" id="GO:0008483">
    <property type="term" value="F:transaminase activity"/>
    <property type="evidence" value="ECO:0007669"/>
    <property type="project" value="UniProtKB-KW"/>
</dbReference>
<comment type="similarity">
    <text evidence="2 6">Belongs to the class-I pyridoxal-phosphate-dependent aminotransferase family.</text>
</comment>
<keyword evidence="5" id="KW-0663">Pyridoxal phosphate</keyword>
<dbReference type="Proteomes" id="UP000285123">
    <property type="component" value="Unassembled WGS sequence"/>
</dbReference>
<keyword evidence="3 6" id="KW-0032">Aminotransferase</keyword>
<dbReference type="CDD" id="cd00609">
    <property type="entry name" value="AAT_like"/>
    <property type="match status" value="1"/>
</dbReference>
<dbReference type="PROSITE" id="PS00105">
    <property type="entry name" value="AA_TRANSFER_CLASS_1"/>
    <property type="match status" value="1"/>
</dbReference>
<dbReference type="InterPro" id="IPR015422">
    <property type="entry name" value="PyrdxlP-dep_Trfase_small"/>
</dbReference>
<dbReference type="Pfam" id="PF00155">
    <property type="entry name" value="Aminotran_1_2"/>
    <property type="match status" value="1"/>
</dbReference>
<feature type="domain" description="Aminotransferase class I/classII large" evidence="7">
    <location>
        <begin position="51"/>
        <end position="399"/>
    </location>
</feature>
<dbReference type="PANTHER" id="PTHR46383:SF3">
    <property type="entry name" value="ASPARTATE AMINOTRANSFERASE-RELATED"/>
    <property type="match status" value="1"/>
</dbReference>
<dbReference type="InterPro" id="IPR050596">
    <property type="entry name" value="AspAT/PAT-like"/>
</dbReference>
<dbReference type="InterPro" id="IPR015421">
    <property type="entry name" value="PyrdxlP-dep_Trfase_major"/>
</dbReference>
<name>A0A423PHT8_9GAMM</name>
<dbReference type="GO" id="GO:0006520">
    <property type="term" value="P:amino acid metabolic process"/>
    <property type="evidence" value="ECO:0007669"/>
    <property type="project" value="InterPro"/>
</dbReference>
<proteinExistence type="inferred from homology"/>
<comment type="caution">
    <text evidence="8">The sequence shown here is derived from an EMBL/GenBank/DDBJ whole genome shotgun (WGS) entry which is preliminary data.</text>
</comment>
<evidence type="ECO:0000256" key="3">
    <source>
        <dbReference type="ARBA" id="ARBA00022576"/>
    </source>
</evidence>
<comment type="cofactor">
    <cofactor evidence="1 6">
        <name>pyridoxal 5'-phosphate</name>
        <dbReference type="ChEBI" id="CHEBI:597326"/>
    </cofactor>
</comment>
<protein>
    <recommendedName>
        <fullName evidence="6">Aminotransferase</fullName>
        <ecNumber evidence="6">2.6.1.-</ecNumber>
    </recommendedName>
</protein>
<keyword evidence="4 6" id="KW-0808">Transferase</keyword>
<dbReference type="InterPro" id="IPR004838">
    <property type="entry name" value="NHTrfase_class1_PyrdxlP-BS"/>
</dbReference>
<dbReference type="OrthoDB" id="9803354at2"/>
<dbReference type="PANTHER" id="PTHR46383">
    <property type="entry name" value="ASPARTATE AMINOTRANSFERASE"/>
    <property type="match status" value="1"/>
</dbReference>
<dbReference type="EMBL" id="AYKF01000121">
    <property type="protein sequence ID" value="ROO25124.1"/>
    <property type="molecule type" value="Genomic_DNA"/>
</dbReference>
<dbReference type="Gene3D" id="3.90.1150.10">
    <property type="entry name" value="Aspartate Aminotransferase, domain 1"/>
    <property type="match status" value="1"/>
</dbReference>
<evidence type="ECO:0000313" key="8">
    <source>
        <dbReference type="EMBL" id="ROO25124.1"/>
    </source>
</evidence>